<reference evidence="2" key="1">
    <citation type="submission" date="2014-09" db="EMBL/GenBank/DDBJ databases">
        <authorList>
            <person name="Mudge J."/>
            <person name="Ramaraj T."/>
            <person name="Lindquist I.E."/>
            <person name="Bharti A.K."/>
            <person name="Sundararajan A."/>
            <person name="Cameron C.T."/>
            <person name="Woodward J.E."/>
            <person name="May G.D."/>
            <person name="Brubaker C."/>
            <person name="Broadhvest J."/>
            <person name="Wilkins T.A."/>
        </authorList>
    </citation>
    <scope>NUCLEOTIDE SEQUENCE</scope>
    <source>
        <strain evidence="2">cv. AKA8401</strain>
    </source>
</reference>
<protein>
    <submittedName>
        <fullName evidence="1">Uncharacterized protein</fullName>
    </submittedName>
</protein>
<organism evidence="1 2">
    <name type="scientific">Gossypium arboreum</name>
    <name type="common">Tree cotton</name>
    <name type="synonym">Gossypium nanking</name>
    <dbReference type="NCBI Taxonomy" id="29729"/>
    <lineage>
        <taxon>Eukaryota</taxon>
        <taxon>Viridiplantae</taxon>
        <taxon>Streptophyta</taxon>
        <taxon>Embryophyta</taxon>
        <taxon>Tracheophyta</taxon>
        <taxon>Spermatophyta</taxon>
        <taxon>Magnoliopsida</taxon>
        <taxon>eudicotyledons</taxon>
        <taxon>Gunneridae</taxon>
        <taxon>Pentapetalae</taxon>
        <taxon>rosids</taxon>
        <taxon>malvids</taxon>
        <taxon>Malvales</taxon>
        <taxon>Malvaceae</taxon>
        <taxon>Malvoideae</taxon>
        <taxon>Gossypium</taxon>
    </lineage>
</organism>
<sequence>MRPIIRTRSSLHLVLHTLPNHLIHVVAFT</sequence>
<keyword evidence="2" id="KW-1185">Reference proteome</keyword>
<evidence type="ECO:0000313" key="1">
    <source>
        <dbReference type="EMBL" id="KHG23041.1"/>
    </source>
</evidence>
<dbReference type="Proteomes" id="UP000032142">
    <property type="component" value="Unassembled WGS sequence"/>
</dbReference>
<name>A0A0B0PI40_GOSAR</name>
<proteinExistence type="predicted"/>
<accession>A0A0B0PI40</accession>
<gene>
    <name evidence="1" type="ORF">F383_06805</name>
</gene>
<dbReference type="EMBL" id="KN423659">
    <property type="protein sequence ID" value="KHG23041.1"/>
    <property type="molecule type" value="Genomic_DNA"/>
</dbReference>
<evidence type="ECO:0000313" key="2">
    <source>
        <dbReference type="Proteomes" id="UP000032142"/>
    </source>
</evidence>
<dbReference type="AlphaFoldDB" id="A0A0B0PI40"/>